<dbReference type="GO" id="GO:0016787">
    <property type="term" value="F:hydrolase activity"/>
    <property type="evidence" value="ECO:0007669"/>
    <property type="project" value="UniProtKB-KW"/>
</dbReference>
<keyword evidence="4" id="KW-0228">DNA excision</keyword>
<dbReference type="PaxDb" id="195103-CPF_2329"/>
<organism evidence="7 8">
    <name type="scientific">Clostridium perfringens (strain ATCC 13124 / DSM 756 / JCM 1290 / NCIMB 6125 / NCTC 8237 / Type A)</name>
    <dbReference type="NCBI Taxonomy" id="195103"/>
    <lineage>
        <taxon>Bacteria</taxon>
        <taxon>Bacillati</taxon>
        <taxon>Bacillota</taxon>
        <taxon>Clostridia</taxon>
        <taxon>Eubacteriales</taxon>
        <taxon>Clostridiaceae</taxon>
        <taxon>Clostridium</taxon>
    </lineage>
</organism>
<evidence type="ECO:0000313" key="7">
    <source>
        <dbReference type="EMBL" id="ABG83720.1"/>
    </source>
</evidence>
<dbReference type="Pfam" id="PF03851">
    <property type="entry name" value="UvdE"/>
    <property type="match status" value="1"/>
</dbReference>
<keyword evidence="6" id="KW-0234">DNA repair</keyword>
<sequence length="412" mass="48264">MKIGYACTPITTNARTNRRILLKDFSKDKSLSITKQNLDDLQKILEWNIKNNIYLFRIGSDIIPLGSHEINNISWQKEFKDKLEDIGTFIKNNKIRVSMHPGQYTVINTPKEDVLFKSIKDIEYHCEFLDSLNVDYKNKIILHIGGVYGDKKLAKENFLKGFKKLSDSSKKRLVIENDERNFSLDDVLDISSKINIPVIFDNLHNICYGDNSYSLKEIYSLVIKTWNKELDGNMKVHYSEQDIFKKKGSHSPSISINSFLEYYEEVKEFSPDIMLEVKDKDISAIKCINALKEINKTLNSKAYREEIENYKLLLLQHDKDFQKKLNSFSKGLIEFYNYLDKLLLSPKDIIGFKYSLELAFNILKDHISNRESLYFKKLINEKEFEKAKVYLTKLVKKLEFPPKELSYYISQS</sequence>
<dbReference type="eggNOG" id="COG4294">
    <property type="taxonomic scope" value="Bacteria"/>
</dbReference>
<keyword evidence="2 7" id="KW-0255">Endonuclease</keyword>
<evidence type="ECO:0000256" key="2">
    <source>
        <dbReference type="ARBA" id="ARBA00022759"/>
    </source>
</evidence>
<keyword evidence="5" id="KW-0378">Hydrolase</keyword>
<dbReference type="RefSeq" id="WP_011591042.1">
    <property type="nucleotide sequence ID" value="NC_008261.1"/>
</dbReference>
<dbReference type="PANTHER" id="PTHR31290:SF5">
    <property type="entry name" value="UV-DAMAGE ENDONUCLEASE"/>
    <property type="match status" value="1"/>
</dbReference>
<evidence type="ECO:0000313" key="8">
    <source>
        <dbReference type="Proteomes" id="UP000001823"/>
    </source>
</evidence>
<keyword evidence="8" id="KW-1185">Reference proteome</keyword>
<evidence type="ECO:0000256" key="5">
    <source>
        <dbReference type="ARBA" id="ARBA00022801"/>
    </source>
</evidence>
<dbReference type="InterPro" id="IPR004601">
    <property type="entry name" value="UvdE"/>
</dbReference>
<evidence type="ECO:0000256" key="4">
    <source>
        <dbReference type="ARBA" id="ARBA00022769"/>
    </source>
</evidence>
<proteinExistence type="predicted"/>
<dbReference type="GO" id="GO:0006289">
    <property type="term" value="P:nucleotide-excision repair"/>
    <property type="evidence" value="ECO:0007669"/>
    <property type="project" value="InterPro"/>
</dbReference>
<dbReference type="GO" id="GO:0009411">
    <property type="term" value="P:response to UV"/>
    <property type="evidence" value="ECO:0007669"/>
    <property type="project" value="InterPro"/>
</dbReference>
<keyword evidence="3" id="KW-0227">DNA damage</keyword>
<reference evidence="7 8" key="1">
    <citation type="journal article" date="2006" name="Genome Res.">
        <title>Skewed genomic variability in strains of the toxigenic bacterial pathogen, Clostridium perfringens.</title>
        <authorList>
            <person name="Myers G.S."/>
            <person name="Rasko D.A."/>
            <person name="Cheung J.K."/>
            <person name="Ravel J."/>
            <person name="Seshadri R."/>
            <person name="Deboy R.T."/>
            <person name="Ren Q."/>
            <person name="Varga J."/>
            <person name="Awad M.M."/>
            <person name="Brinkac L.M."/>
            <person name="Daugherty S.C."/>
            <person name="Haft D.H."/>
            <person name="Dodson R.J."/>
            <person name="Madupu R."/>
            <person name="Nelson W.C."/>
            <person name="Rosovitz M.J."/>
            <person name="Sullivan S.A."/>
            <person name="Khouri H."/>
            <person name="Dimitrov G.I."/>
            <person name="Watkins K.L."/>
            <person name="Mulligan S."/>
            <person name="Benton J."/>
            <person name="Radune D."/>
            <person name="Fisher D.J."/>
            <person name="Atkins H.S."/>
            <person name="Hiscox T."/>
            <person name="Jost B.H."/>
            <person name="Billington S.J."/>
            <person name="Songer J.G."/>
            <person name="McClane B.A."/>
            <person name="Titball R.W."/>
            <person name="Rood J.I."/>
            <person name="Melville S.B."/>
            <person name="Paulsen I.T."/>
        </authorList>
    </citation>
    <scope>NUCLEOTIDE SEQUENCE [LARGE SCALE GENOMIC DNA]</scope>
    <source>
        <strain evidence="8">ATCC 13124 / DSM 756 / JCM 1290 / NCIMB 6125 / NCTC 8237 / S 107 / Type A</strain>
    </source>
</reference>
<keyword evidence="1" id="KW-0540">Nuclease</keyword>
<dbReference type="EMBL" id="CP000246">
    <property type="protein sequence ID" value="ABG83720.1"/>
    <property type="molecule type" value="Genomic_DNA"/>
</dbReference>
<dbReference type="AlphaFoldDB" id="A0A0H2YSM8"/>
<dbReference type="PANTHER" id="PTHR31290">
    <property type="entry name" value="UV-DAMAGE ENDONUCLEASE"/>
    <property type="match status" value="1"/>
</dbReference>
<evidence type="ECO:0000256" key="6">
    <source>
        <dbReference type="ARBA" id="ARBA00023204"/>
    </source>
</evidence>
<dbReference type="Gene3D" id="3.20.20.150">
    <property type="entry name" value="Divalent-metal-dependent TIM barrel enzymes"/>
    <property type="match status" value="1"/>
</dbReference>
<gene>
    <name evidence="7" type="primary">uvdE</name>
    <name evidence="7" type="ordered locus">CPF_2329</name>
</gene>
<dbReference type="KEGG" id="cpf:CPF_2329"/>
<evidence type="ECO:0000256" key="3">
    <source>
        <dbReference type="ARBA" id="ARBA00022763"/>
    </source>
</evidence>
<accession>A0A0H2YSM8</accession>
<dbReference type="SUPFAM" id="SSF51658">
    <property type="entry name" value="Xylose isomerase-like"/>
    <property type="match status" value="1"/>
</dbReference>
<evidence type="ECO:0000256" key="1">
    <source>
        <dbReference type="ARBA" id="ARBA00022722"/>
    </source>
</evidence>
<dbReference type="STRING" id="195103.CPF_2329"/>
<dbReference type="InterPro" id="IPR036237">
    <property type="entry name" value="Xyl_isomerase-like_sf"/>
</dbReference>
<name>A0A0H2YSM8_CLOP1</name>
<dbReference type="NCBIfam" id="TIGR00629">
    <property type="entry name" value="uvde"/>
    <property type="match status" value="1"/>
</dbReference>
<dbReference type="GO" id="GO:0004519">
    <property type="term" value="F:endonuclease activity"/>
    <property type="evidence" value="ECO:0007669"/>
    <property type="project" value="UniProtKB-KW"/>
</dbReference>
<protein>
    <submittedName>
        <fullName evidence="7">UV damage endonuclease UvdE</fullName>
    </submittedName>
</protein>
<dbReference type="Proteomes" id="UP000001823">
    <property type="component" value="Chromosome"/>
</dbReference>
<dbReference type="HOGENOM" id="CLU_017168_0_0_9"/>